<feature type="compositionally biased region" description="Polar residues" evidence="14">
    <location>
        <begin position="187"/>
        <end position="196"/>
    </location>
</feature>
<proteinExistence type="predicted"/>
<dbReference type="InterPro" id="IPR026316">
    <property type="entry name" value="NSL2"/>
</dbReference>
<dbReference type="EMBL" id="UYYG01001186">
    <property type="protein sequence ID" value="VDN59651.1"/>
    <property type="molecule type" value="Genomic_DNA"/>
</dbReference>
<organism evidence="17 19">
    <name type="scientific">Dracunculus medinensis</name>
    <name type="common">Guinea worm</name>
    <dbReference type="NCBI Taxonomy" id="318479"/>
    <lineage>
        <taxon>Eukaryota</taxon>
        <taxon>Metazoa</taxon>
        <taxon>Ecdysozoa</taxon>
        <taxon>Nematoda</taxon>
        <taxon>Chromadorea</taxon>
        <taxon>Rhabditida</taxon>
        <taxon>Spirurina</taxon>
        <taxon>Dracunculoidea</taxon>
        <taxon>Dracunculidae</taxon>
        <taxon>Dracunculus</taxon>
    </lineage>
</organism>
<feature type="domain" description="KANL2-like probable zinc-finger" evidence="15">
    <location>
        <begin position="731"/>
        <end position="786"/>
    </location>
</feature>
<feature type="region of interest" description="Disordered" evidence="14">
    <location>
        <begin position="935"/>
        <end position="959"/>
    </location>
</feature>
<sequence>MDEILMNQTHAVNASENNSEQDKDDCAIVVPAKVSFGNVAMHLDLKIDQKTFAAASGISKAFEEAVCSRISAGTTTGSDNAAGSCRLQIPPAQSHDFLISHNHRNGYSCSNCTCPHDENKAYEGKEQVNEVCSSTVDTSPLCDTASSPIAIDSQGCTDLKRDSCGETYSLDPRPSSSALTSNSSGSYNQIDTSFDPSPSPVGESPFNSRRKRDKISNLSRLCEYTDPKKGPCRQRAIVQYRFCIRHILNDPNAPYHRCEHKRKPKNKSDVVAYCTNAVRKDKGSVFCTTHMIMTGQREPKRKKLVQKVTIDKVKMEDDPDIWVDNSGDNSTWLNNVKTELIEQPVVCLENVNYEQNRINSVSVVHGYESPEVQKSGINERWIVDSESVNSAAAPKVIVKQMSVIDNSHCSTAHLLNNHISNHTNQNVAVIPVSVNAGQNFPVMHPVRNVQIVENGPCCSKIATCPLRVEQVVVQRIAMQQPLSPQLLYRDTSSTLTKQHPQLAAKLLENSIIYPQQVHSSLNFIQHQNFRSGVMGHTILKPLPHIPQQLLSDDSQLLKPNYYALTDDENDVDSSDSAKRLIKLCQKKRKPKIKGWYRKVPVVNEMCKAFELLDSDEADLFPLGLEPSDDEDNNSESEQMLEMYEHEQTTDEMSSNSNCFIGALRVYLLKKQLRLDKTRLWHIANRHAAVSIASKLCASGASHAFYDRSKRRSTTKIRQRCAFIIKNSGECDVRCMKTCLPFSNYCQRHIANSISQQLYSYCTERGCSQTFLRTSNYSVSDVCQHHAELMRSQASTNFIETNLSHKSDIPVPMMNSFAERDPFIDDQPIHPSHPLHQNDNAMPFGDPEIFGPSYGIGSEEDLDITFGSGRDLEGQLEQMLDRLPPDAEIGDLESENTKDIDNFSSVNLGHTWDDIEQFLISEGYNNFSSDSLTANEAGSTTPLYSPNGSNVVSQNFGQHR</sequence>
<evidence type="ECO:0000256" key="2">
    <source>
        <dbReference type="ARBA" id="ARBA00004173"/>
    </source>
</evidence>
<keyword evidence="7" id="KW-0156">Chromatin regulator</keyword>
<dbReference type="WBParaSite" id="DME_0000651301-mRNA-1">
    <property type="protein sequence ID" value="DME_0000651301-mRNA-1"/>
    <property type="gene ID" value="DME_0000651301"/>
</dbReference>
<gene>
    <name evidence="16" type="ORF">DME_LOCUS9624</name>
</gene>
<comment type="subcellular location">
    <subcellularLocation>
        <location evidence="2">Mitochondrion</location>
    </subcellularLocation>
    <subcellularLocation>
        <location evidence="1">Nucleus</location>
    </subcellularLocation>
</comment>
<evidence type="ECO:0000313" key="19">
    <source>
        <dbReference type="WBParaSite" id="DME_0000651301-mRNA-1"/>
    </source>
</evidence>
<evidence type="ECO:0000256" key="14">
    <source>
        <dbReference type="SAM" id="MobiDB-lite"/>
    </source>
</evidence>
<keyword evidence="9" id="KW-0539">Nucleus</keyword>
<evidence type="ECO:0000256" key="3">
    <source>
        <dbReference type="ARBA" id="ARBA00015508"/>
    </source>
</evidence>
<evidence type="ECO:0000313" key="16">
    <source>
        <dbReference type="EMBL" id="VDN59651.1"/>
    </source>
</evidence>
<evidence type="ECO:0000259" key="15">
    <source>
        <dbReference type="Pfam" id="PF13891"/>
    </source>
</evidence>
<accession>A0A158Q553</accession>
<protein>
    <recommendedName>
        <fullName evidence="3">KAT8 regulatory NSL complex subunit 2</fullName>
    </recommendedName>
    <alternativeName>
        <fullName evidence="11">NSL complex protein NSL2</fullName>
    </alternativeName>
    <alternativeName>
        <fullName evidence="10">Non-specific lethal 2 homolog</fullName>
    </alternativeName>
</protein>
<evidence type="ECO:0000256" key="4">
    <source>
        <dbReference type="ARBA" id="ARBA00022499"/>
    </source>
</evidence>
<evidence type="ECO:0000256" key="9">
    <source>
        <dbReference type="ARBA" id="ARBA00023242"/>
    </source>
</evidence>
<evidence type="ECO:0000256" key="6">
    <source>
        <dbReference type="ARBA" id="ARBA00022843"/>
    </source>
</evidence>
<comment type="function">
    <text evidence="12">Non-catalytic component of the NSL histone acetyltransferase complex, a multiprotein complex that mediates histone H4 acetylation at 'Lys-5'- and 'Lys-8' (H4K5ac and H4K8ac) at transcription start sites and promotes transcription initiation. Required for NSL complex stability and for transcription of intraciliary transport genes in both ciliated and non-ciliated cells by regulating histone H4 acetylation at 'Lys-5'- and 'Lys-12' (H4K5ac and H4K12ac). This is necessary for cilium assembly in ciliated cells and for organization of the microtubule cytoskeleton in non-ciliated cells. Required within the NSL complex to maintain nuclear architecture stability by promoting KAT8-mediated acetylation of lamin LMNA.</text>
</comment>
<dbReference type="AlphaFoldDB" id="A0A158Q553"/>
<feature type="compositionally biased region" description="Low complexity" evidence="14">
    <location>
        <begin position="175"/>
        <end position="186"/>
    </location>
</feature>
<evidence type="ECO:0000256" key="8">
    <source>
        <dbReference type="ARBA" id="ARBA00023128"/>
    </source>
</evidence>
<keyword evidence="6" id="KW-0832">Ubl conjugation</keyword>
<dbReference type="STRING" id="318479.A0A158Q553"/>
<feature type="region of interest" description="Disordered" evidence="14">
    <location>
        <begin position="1"/>
        <end position="20"/>
    </location>
</feature>
<dbReference type="PANTHER" id="PTHR13453">
    <property type="entry name" value="KAT8 REGULATORY NSL COMPLEX SUBUNIT 2"/>
    <property type="match status" value="1"/>
</dbReference>
<dbReference type="Proteomes" id="UP000274756">
    <property type="component" value="Unassembled WGS sequence"/>
</dbReference>
<keyword evidence="5" id="KW-0597">Phosphoprotein</keyword>
<evidence type="ECO:0000313" key="18">
    <source>
        <dbReference type="Proteomes" id="UP000274756"/>
    </source>
</evidence>
<dbReference type="GO" id="GO:0005739">
    <property type="term" value="C:mitochondrion"/>
    <property type="evidence" value="ECO:0007669"/>
    <property type="project" value="UniProtKB-SubCell"/>
</dbReference>
<dbReference type="OrthoDB" id="10038011at2759"/>
<evidence type="ECO:0000256" key="5">
    <source>
        <dbReference type="ARBA" id="ARBA00022553"/>
    </source>
</evidence>
<evidence type="ECO:0000256" key="10">
    <source>
        <dbReference type="ARBA" id="ARBA00032947"/>
    </source>
</evidence>
<evidence type="ECO:0000256" key="7">
    <source>
        <dbReference type="ARBA" id="ARBA00022853"/>
    </source>
</evidence>
<evidence type="ECO:0000256" key="12">
    <source>
        <dbReference type="ARBA" id="ARBA00093359"/>
    </source>
</evidence>
<dbReference type="PANTHER" id="PTHR13453:SF1">
    <property type="entry name" value="KAT8 REGULATORY NSL COMPLEX SUBUNIT 2"/>
    <property type="match status" value="1"/>
</dbReference>
<comment type="subunit">
    <text evidence="13">Component of the NSL complex at least composed of KAT8/MOF, KANSL1, KANSL2, KANSL3, MCRS1, PHF20, OGT1/OGT, WDR5 and HCFC1.</text>
</comment>
<feature type="region of interest" description="Disordered" evidence="14">
    <location>
        <begin position="167"/>
        <end position="211"/>
    </location>
</feature>
<dbReference type="GO" id="GO:0044545">
    <property type="term" value="C:NSL complex"/>
    <property type="evidence" value="ECO:0007669"/>
    <property type="project" value="TreeGrafter"/>
</dbReference>
<dbReference type="InterPro" id="IPR025927">
    <property type="entry name" value="Znf_KANL2-like"/>
</dbReference>
<evidence type="ECO:0000313" key="17">
    <source>
        <dbReference type="Proteomes" id="UP000038040"/>
    </source>
</evidence>
<dbReference type="GO" id="GO:0006325">
    <property type="term" value="P:chromatin organization"/>
    <property type="evidence" value="ECO:0007669"/>
    <property type="project" value="UniProtKB-KW"/>
</dbReference>
<feature type="domain" description="KANL2-like probable zinc-finger" evidence="15">
    <location>
        <begin position="230"/>
        <end position="291"/>
    </location>
</feature>
<reference evidence="19" key="1">
    <citation type="submission" date="2016-04" db="UniProtKB">
        <authorList>
            <consortium name="WormBaseParasite"/>
        </authorList>
    </citation>
    <scope>IDENTIFICATION</scope>
</reference>
<keyword evidence="4" id="KW-1017">Isopeptide bond</keyword>
<dbReference type="GO" id="GO:0005634">
    <property type="term" value="C:nucleus"/>
    <property type="evidence" value="ECO:0007669"/>
    <property type="project" value="UniProtKB-SubCell"/>
</dbReference>
<dbReference type="Pfam" id="PF13891">
    <property type="entry name" value="zf-C3HC3H_KANSL2"/>
    <property type="match status" value="2"/>
</dbReference>
<evidence type="ECO:0000256" key="13">
    <source>
        <dbReference type="ARBA" id="ARBA00093543"/>
    </source>
</evidence>
<name>A0A158Q553_DRAME</name>
<feature type="compositionally biased region" description="Polar residues" evidence="14">
    <location>
        <begin position="1"/>
        <end position="18"/>
    </location>
</feature>
<evidence type="ECO:0000256" key="11">
    <source>
        <dbReference type="ARBA" id="ARBA00033378"/>
    </source>
</evidence>
<dbReference type="Proteomes" id="UP000038040">
    <property type="component" value="Unplaced"/>
</dbReference>
<keyword evidence="18" id="KW-1185">Reference proteome</keyword>
<keyword evidence="8" id="KW-0496">Mitochondrion</keyword>
<reference evidence="16 18" key="2">
    <citation type="submission" date="2018-11" db="EMBL/GenBank/DDBJ databases">
        <authorList>
            <consortium name="Pathogen Informatics"/>
        </authorList>
    </citation>
    <scope>NUCLEOTIDE SEQUENCE [LARGE SCALE GENOMIC DNA]</scope>
</reference>
<evidence type="ECO:0000256" key="1">
    <source>
        <dbReference type="ARBA" id="ARBA00004123"/>
    </source>
</evidence>